<dbReference type="GO" id="GO:0000155">
    <property type="term" value="F:phosphorelay sensor kinase activity"/>
    <property type="evidence" value="ECO:0007669"/>
    <property type="project" value="InterPro"/>
</dbReference>
<dbReference type="GO" id="GO:0030295">
    <property type="term" value="F:protein kinase activator activity"/>
    <property type="evidence" value="ECO:0007669"/>
    <property type="project" value="TreeGrafter"/>
</dbReference>
<name>A0A5C7A0I6_9FLAO</name>
<dbReference type="RefSeq" id="WP_146929558.1">
    <property type="nucleotide sequence ID" value="NZ_CBCSHZ010000001.1"/>
</dbReference>
<keyword evidence="8" id="KW-0902">Two-component regulatory system</keyword>
<keyword evidence="7" id="KW-0067">ATP-binding</keyword>
<evidence type="ECO:0000256" key="5">
    <source>
        <dbReference type="ARBA" id="ARBA00022741"/>
    </source>
</evidence>
<feature type="domain" description="Histidine kinase" evidence="9">
    <location>
        <begin position="188"/>
        <end position="402"/>
    </location>
</feature>
<dbReference type="PRINTS" id="PR00344">
    <property type="entry name" value="BCTRLSENSOR"/>
</dbReference>
<dbReference type="Proteomes" id="UP000321367">
    <property type="component" value="Unassembled WGS sequence"/>
</dbReference>
<evidence type="ECO:0000256" key="4">
    <source>
        <dbReference type="ARBA" id="ARBA00022679"/>
    </source>
</evidence>
<dbReference type="EMBL" id="VORY01000002">
    <property type="protein sequence ID" value="TXD95202.1"/>
    <property type="molecule type" value="Genomic_DNA"/>
</dbReference>
<evidence type="ECO:0000313" key="10">
    <source>
        <dbReference type="EMBL" id="TXD95202.1"/>
    </source>
</evidence>
<comment type="caution">
    <text evidence="10">The sequence shown here is derived from an EMBL/GenBank/DDBJ whole genome shotgun (WGS) entry which is preliminary data.</text>
</comment>
<organism evidence="10 11">
    <name type="scientific">Gillisia hiemivivida</name>
    <dbReference type="NCBI Taxonomy" id="291190"/>
    <lineage>
        <taxon>Bacteria</taxon>
        <taxon>Pseudomonadati</taxon>
        <taxon>Bacteroidota</taxon>
        <taxon>Flavobacteriia</taxon>
        <taxon>Flavobacteriales</taxon>
        <taxon>Flavobacteriaceae</taxon>
        <taxon>Gillisia</taxon>
    </lineage>
</organism>
<dbReference type="EC" id="2.7.13.3" evidence="2"/>
<reference evidence="10 11" key="1">
    <citation type="submission" date="2019-08" db="EMBL/GenBank/DDBJ databases">
        <title>Genome sequence of Gillisia hiemivivida IC154 (type strain).</title>
        <authorList>
            <person name="Bowman J.P."/>
        </authorList>
    </citation>
    <scope>NUCLEOTIDE SEQUENCE [LARGE SCALE GENOMIC DNA]</scope>
    <source>
        <strain evidence="10 11">IC154</strain>
    </source>
</reference>
<evidence type="ECO:0000256" key="7">
    <source>
        <dbReference type="ARBA" id="ARBA00022840"/>
    </source>
</evidence>
<dbReference type="PROSITE" id="PS50109">
    <property type="entry name" value="HIS_KIN"/>
    <property type="match status" value="1"/>
</dbReference>
<dbReference type="SUPFAM" id="SSF55781">
    <property type="entry name" value="GAF domain-like"/>
    <property type="match status" value="1"/>
</dbReference>
<dbReference type="AlphaFoldDB" id="A0A5C7A0I6"/>
<evidence type="ECO:0000256" key="6">
    <source>
        <dbReference type="ARBA" id="ARBA00022777"/>
    </source>
</evidence>
<protein>
    <recommendedName>
        <fullName evidence="2">histidine kinase</fullName>
        <ecNumber evidence="2">2.7.13.3</ecNumber>
    </recommendedName>
</protein>
<dbReference type="InterPro" id="IPR029016">
    <property type="entry name" value="GAF-like_dom_sf"/>
</dbReference>
<sequence>MIEALQPENEISRITSLHDLQILNSEPEEKYDNIAQLASYICDVPVSLITLLAEDKNWFKAKSGTDMCDSDRNISFCSHAILQPDELMEIPDTLLDARFVNNPLVTTGSKIRFYAGMPIKSNIGEAVGTLCLLDTEPHSLNEKQKTALIALARQVESLFELRRQNIALKKVKKELGTKNNLLKEFAGTVSHDMKMPLANMIITSDLLKAKYGNLLDDTGLSYLTYLKQSSFRLSNYITDILNHYESDTLLDSHTEDFDLQDVLEQIIDLLNIKYDCEINLPEDNLTVHCNRAAFQQIFFNLIGNSLKYNNQEKIIIDVTSIEKNGYYHFSITDNGIGIPENKQEAIFELFTIVEEADRSGNRGNGIGLSTVQKLVHNLGGEISVKSKINKGTTFNFTIKRAL</sequence>
<dbReference type="Gene3D" id="1.10.287.130">
    <property type="match status" value="1"/>
</dbReference>
<keyword evidence="6 10" id="KW-0418">Kinase</keyword>
<keyword evidence="5" id="KW-0547">Nucleotide-binding</keyword>
<dbReference type="InterPro" id="IPR005467">
    <property type="entry name" value="His_kinase_dom"/>
</dbReference>
<dbReference type="Gene3D" id="3.30.565.10">
    <property type="entry name" value="Histidine kinase-like ATPase, C-terminal domain"/>
    <property type="match status" value="1"/>
</dbReference>
<dbReference type="SUPFAM" id="SSF47384">
    <property type="entry name" value="Homodimeric domain of signal transducing histidine kinase"/>
    <property type="match status" value="1"/>
</dbReference>
<dbReference type="PANTHER" id="PTHR42878:SF7">
    <property type="entry name" value="SENSOR HISTIDINE KINASE GLRK"/>
    <property type="match status" value="1"/>
</dbReference>
<dbReference type="SMART" id="SM00065">
    <property type="entry name" value="GAF"/>
    <property type="match status" value="1"/>
</dbReference>
<proteinExistence type="predicted"/>
<dbReference type="SMART" id="SM00387">
    <property type="entry name" value="HATPase_c"/>
    <property type="match status" value="1"/>
</dbReference>
<dbReference type="GO" id="GO:0005524">
    <property type="term" value="F:ATP binding"/>
    <property type="evidence" value="ECO:0007669"/>
    <property type="project" value="UniProtKB-KW"/>
</dbReference>
<dbReference type="InterPro" id="IPR003018">
    <property type="entry name" value="GAF"/>
</dbReference>
<dbReference type="Pfam" id="PF02518">
    <property type="entry name" value="HATPase_c"/>
    <property type="match status" value="1"/>
</dbReference>
<dbReference type="SUPFAM" id="SSF55874">
    <property type="entry name" value="ATPase domain of HSP90 chaperone/DNA topoisomerase II/histidine kinase"/>
    <property type="match status" value="1"/>
</dbReference>
<dbReference type="InterPro" id="IPR003661">
    <property type="entry name" value="HisK_dim/P_dom"/>
</dbReference>
<accession>A0A5C7A0I6</accession>
<keyword evidence="3" id="KW-0597">Phosphoprotein</keyword>
<evidence type="ECO:0000259" key="9">
    <source>
        <dbReference type="PROSITE" id="PS50109"/>
    </source>
</evidence>
<dbReference type="Pfam" id="PF01590">
    <property type="entry name" value="GAF"/>
    <property type="match status" value="1"/>
</dbReference>
<dbReference type="Gene3D" id="3.30.450.40">
    <property type="match status" value="1"/>
</dbReference>
<evidence type="ECO:0000313" key="11">
    <source>
        <dbReference type="Proteomes" id="UP000321367"/>
    </source>
</evidence>
<evidence type="ECO:0000256" key="2">
    <source>
        <dbReference type="ARBA" id="ARBA00012438"/>
    </source>
</evidence>
<dbReference type="PANTHER" id="PTHR42878">
    <property type="entry name" value="TWO-COMPONENT HISTIDINE KINASE"/>
    <property type="match status" value="1"/>
</dbReference>
<dbReference type="GO" id="GO:0007234">
    <property type="term" value="P:osmosensory signaling via phosphorelay pathway"/>
    <property type="evidence" value="ECO:0007669"/>
    <property type="project" value="TreeGrafter"/>
</dbReference>
<comment type="catalytic activity">
    <reaction evidence="1">
        <text>ATP + protein L-histidine = ADP + protein N-phospho-L-histidine.</text>
        <dbReference type="EC" id="2.7.13.3"/>
    </reaction>
</comment>
<dbReference type="InterPro" id="IPR036097">
    <property type="entry name" value="HisK_dim/P_sf"/>
</dbReference>
<gene>
    <name evidence="10" type="ORF">ES724_03355</name>
</gene>
<dbReference type="InterPro" id="IPR003594">
    <property type="entry name" value="HATPase_dom"/>
</dbReference>
<evidence type="ECO:0000256" key="1">
    <source>
        <dbReference type="ARBA" id="ARBA00000085"/>
    </source>
</evidence>
<dbReference type="CDD" id="cd00082">
    <property type="entry name" value="HisKA"/>
    <property type="match status" value="1"/>
</dbReference>
<dbReference type="GO" id="GO:0000156">
    <property type="term" value="F:phosphorelay response regulator activity"/>
    <property type="evidence" value="ECO:0007669"/>
    <property type="project" value="TreeGrafter"/>
</dbReference>
<dbReference type="Pfam" id="PF00512">
    <property type="entry name" value="HisKA"/>
    <property type="match status" value="1"/>
</dbReference>
<keyword evidence="11" id="KW-1185">Reference proteome</keyword>
<keyword evidence="4" id="KW-0808">Transferase</keyword>
<evidence type="ECO:0000256" key="8">
    <source>
        <dbReference type="ARBA" id="ARBA00023012"/>
    </source>
</evidence>
<dbReference type="InterPro" id="IPR004358">
    <property type="entry name" value="Sig_transdc_His_kin-like_C"/>
</dbReference>
<dbReference type="OrthoDB" id="9811889at2"/>
<dbReference type="InterPro" id="IPR036890">
    <property type="entry name" value="HATPase_C_sf"/>
</dbReference>
<dbReference type="SMART" id="SM00388">
    <property type="entry name" value="HisKA"/>
    <property type="match status" value="1"/>
</dbReference>
<evidence type="ECO:0000256" key="3">
    <source>
        <dbReference type="ARBA" id="ARBA00022553"/>
    </source>
</evidence>
<dbReference type="InterPro" id="IPR050351">
    <property type="entry name" value="BphY/WalK/GraS-like"/>
</dbReference>